<feature type="DNA-binding region" description="H-T-H motif" evidence="5">
    <location>
        <begin position="18"/>
        <end position="37"/>
    </location>
</feature>
<evidence type="ECO:0000256" key="4">
    <source>
        <dbReference type="ARBA" id="ARBA00023163"/>
    </source>
</evidence>
<keyword evidence="1" id="KW-0678">Repressor</keyword>
<sequence>MLKGATEVFLREGFARARLEDVAIEVGINRASLYYYVGTKEELLVALIEQPAYEMTRHCREALESGAAPDEKLRRALGAYISDLAAYPELFLLFGESQHIATIPEAQGIVANADAYGKTLLAIIEEGVAGGVFRSDLDPRLAMLGILGMHNWIHRWYVPGGRNSLTEIGDAFAAMVLSGLRP</sequence>
<gene>
    <name evidence="7" type="ORF">CKJ54_11670</name>
</gene>
<evidence type="ECO:0000256" key="5">
    <source>
        <dbReference type="PROSITE-ProRule" id="PRU00335"/>
    </source>
</evidence>
<keyword evidence="2" id="KW-0805">Transcription regulation</keyword>
<dbReference type="Proteomes" id="UP000216246">
    <property type="component" value="Chromosome"/>
</dbReference>
<dbReference type="EMBL" id="CP023147">
    <property type="protein sequence ID" value="ASW92979.1"/>
    <property type="molecule type" value="Genomic_DNA"/>
</dbReference>
<name>A0AAC9YP79_9MYCO</name>
<dbReference type="Gene3D" id="1.10.10.60">
    <property type="entry name" value="Homeodomain-like"/>
    <property type="match status" value="1"/>
</dbReference>
<dbReference type="InterPro" id="IPR001647">
    <property type="entry name" value="HTH_TetR"/>
</dbReference>
<feature type="domain" description="HTH tetR-type" evidence="6">
    <location>
        <begin position="1"/>
        <end position="55"/>
    </location>
</feature>
<organism evidence="7 8">
    <name type="scientific">Mycobacterium marseillense</name>
    <dbReference type="NCBI Taxonomy" id="701042"/>
    <lineage>
        <taxon>Bacteria</taxon>
        <taxon>Bacillati</taxon>
        <taxon>Actinomycetota</taxon>
        <taxon>Actinomycetes</taxon>
        <taxon>Mycobacteriales</taxon>
        <taxon>Mycobacteriaceae</taxon>
        <taxon>Mycobacterium</taxon>
        <taxon>Mycobacterium avium complex (MAC)</taxon>
    </lineage>
</organism>
<evidence type="ECO:0000259" key="6">
    <source>
        <dbReference type="PROSITE" id="PS50977"/>
    </source>
</evidence>
<evidence type="ECO:0000313" key="7">
    <source>
        <dbReference type="EMBL" id="ASW92979.1"/>
    </source>
</evidence>
<dbReference type="KEGG" id="mmal:CKJ54_11670"/>
<dbReference type="SUPFAM" id="SSF48498">
    <property type="entry name" value="Tetracyclin repressor-like, C-terminal domain"/>
    <property type="match status" value="1"/>
</dbReference>
<keyword evidence="3 5" id="KW-0238">DNA-binding</keyword>
<dbReference type="PANTHER" id="PTHR30055">
    <property type="entry name" value="HTH-TYPE TRANSCRIPTIONAL REGULATOR RUTR"/>
    <property type="match status" value="1"/>
</dbReference>
<dbReference type="GO" id="GO:0000976">
    <property type="term" value="F:transcription cis-regulatory region binding"/>
    <property type="evidence" value="ECO:0007669"/>
    <property type="project" value="TreeGrafter"/>
</dbReference>
<dbReference type="PANTHER" id="PTHR30055:SF175">
    <property type="entry name" value="HTH-TYPE TRANSCRIPTIONAL REPRESSOR KSTR2"/>
    <property type="match status" value="1"/>
</dbReference>
<dbReference type="Gene3D" id="1.10.357.10">
    <property type="entry name" value="Tetracycline Repressor, domain 2"/>
    <property type="match status" value="1"/>
</dbReference>
<protein>
    <submittedName>
        <fullName evidence="7">TetR/AcrR family transcriptional regulator</fullName>
    </submittedName>
</protein>
<dbReference type="InterPro" id="IPR050109">
    <property type="entry name" value="HTH-type_TetR-like_transc_reg"/>
</dbReference>
<proteinExistence type="predicted"/>
<dbReference type="Pfam" id="PF17932">
    <property type="entry name" value="TetR_C_24"/>
    <property type="match status" value="1"/>
</dbReference>
<dbReference type="PRINTS" id="PR00455">
    <property type="entry name" value="HTHTETR"/>
</dbReference>
<dbReference type="InterPro" id="IPR009057">
    <property type="entry name" value="Homeodomain-like_sf"/>
</dbReference>
<dbReference type="Pfam" id="PF00440">
    <property type="entry name" value="TetR_N"/>
    <property type="match status" value="1"/>
</dbReference>
<evidence type="ECO:0000313" key="8">
    <source>
        <dbReference type="Proteomes" id="UP000216246"/>
    </source>
</evidence>
<dbReference type="PROSITE" id="PS50977">
    <property type="entry name" value="HTH_TETR_2"/>
    <property type="match status" value="1"/>
</dbReference>
<dbReference type="InterPro" id="IPR041490">
    <property type="entry name" value="KstR2_TetR_C"/>
</dbReference>
<keyword evidence="4" id="KW-0804">Transcription</keyword>
<evidence type="ECO:0000256" key="3">
    <source>
        <dbReference type="ARBA" id="ARBA00023125"/>
    </source>
</evidence>
<reference evidence="7 8" key="1">
    <citation type="submission" date="2017-08" db="EMBL/GenBank/DDBJ databases">
        <title>Phylogentic analysis of Mycobacterium avium complex whole genomes.</title>
        <authorList>
            <person name="Caverly L.J."/>
            <person name="Spilker T."/>
            <person name="LiPuma J."/>
        </authorList>
    </citation>
    <scope>NUCLEOTIDE SEQUENCE [LARGE SCALE GENOMIC DNA]</scope>
    <source>
        <strain evidence="7 8">FLAC0026</strain>
    </source>
</reference>
<evidence type="ECO:0000256" key="1">
    <source>
        <dbReference type="ARBA" id="ARBA00022491"/>
    </source>
</evidence>
<evidence type="ECO:0000256" key="2">
    <source>
        <dbReference type="ARBA" id="ARBA00023015"/>
    </source>
</evidence>
<dbReference type="GO" id="GO:0003700">
    <property type="term" value="F:DNA-binding transcription factor activity"/>
    <property type="evidence" value="ECO:0007669"/>
    <property type="project" value="TreeGrafter"/>
</dbReference>
<accession>A0AAC9YP79</accession>
<dbReference type="InterPro" id="IPR036271">
    <property type="entry name" value="Tet_transcr_reg_TetR-rel_C_sf"/>
</dbReference>
<dbReference type="SUPFAM" id="SSF46689">
    <property type="entry name" value="Homeodomain-like"/>
    <property type="match status" value="1"/>
</dbReference>
<dbReference type="AlphaFoldDB" id="A0AAC9YP79"/>